<accession>A0A8E0V2G1</accession>
<comment type="caution">
    <text evidence="2">The sequence shown here is derived from an EMBL/GenBank/DDBJ whole genome shotgun (WGS) entry which is preliminary data.</text>
</comment>
<feature type="signal peptide" evidence="1">
    <location>
        <begin position="1"/>
        <end position="18"/>
    </location>
</feature>
<dbReference type="Proteomes" id="UP000036893">
    <property type="component" value="Unassembled WGS sequence"/>
</dbReference>
<sequence length="114" mass="12874">MRLLLVIFLSLVTPLVVAKDCLIEFGRSRDREDISYCLADPNDKNCLELAADFDDQPEYETGRAGGRAILVVSFKPNDELTATCSKYDGKLISEREAEQLIEKWETTPLALEDF</sequence>
<protein>
    <submittedName>
        <fullName evidence="2">Uncharacterized protein</fullName>
    </submittedName>
</protein>
<reference evidence="2" key="2">
    <citation type="submission" date="2021-01" db="EMBL/GenBank/DDBJ databases">
        <title>Pan-genome distribution and transcriptional activeness of fungal secondary metabolism genes in Aspergillus section Fumigati.</title>
        <authorList>
            <person name="Takahashi H."/>
            <person name="Umemura M."/>
            <person name="Ninomiya A."/>
            <person name="Kusuya Y."/>
            <person name="Urayama S."/>
            <person name="Shimizu M."/>
            <person name="Watanabe A."/>
            <person name="Kamei K."/>
            <person name="Yaguchi T."/>
            <person name="Hagiwara D."/>
        </authorList>
    </citation>
    <scope>NUCLEOTIDE SEQUENCE</scope>
    <source>
        <strain evidence="2">IFM 46973</strain>
    </source>
</reference>
<feature type="chain" id="PRO_5034807355" evidence="1">
    <location>
        <begin position="19"/>
        <end position="114"/>
    </location>
</feature>
<evidence type="ECO:0000256" key="1">
    <source>
        <dbReference type="SAM" id="SignalP"/>
    </source>
</evidence>
<name>A0A8E0V2G1_9EURO</name>
<gene>
    <name evidence="2" type="ORF">Aud_001946</name>
</gene>
<proteinExistence type="predicted"/>
<evidence type="ECO:0000313" key="3">
    <source>
        <dbReference type="Proteomes" id="UP000036893"/>
    </source>
</evidence>
<dbReference type="RefSeq" id="XP_043151883.1">
    <property type="nucleotide sequence ID" value="XM_043295948.1"/>
</dbReference>
<dbReference type="AlphaFoldDB" id="A0A8E0V2G1"/>
<dbReference type="GeneID" id="66989422"/>
<dbReference type="EMBL" id="BBXM02000010">
    <property type="protein sequence ID" value="GIC94617.1"/>
    <property type="molecule type" value="Genomic_DNA"/>
</dbReference>
<reference evidence="2" key="1">
    <citation type="journal article" date="2015" name="Genome Announc.">
        <title>Draft Genome Sequence of the Pathogenic Filamentous Fungus Aspergillus udagawae Strain IFM 46973T.</title>
        <authorList>
            <person name="Kusuya Y."/>
            <person name="Takahashi-Nakaguchi A."/>
            <person name="Takahashi H."/>
            <person name="Yaguchi T."/>
        </authorList>
    </citation>
    <scope>NUCLEOTIDE SEQUENCE</scope>
    <source>
        <strain evidence="2">IFM 46973</strain>
    </source>
</reference>
<organism evidence="2 3">
    <name type="scientific">Aspergillus udagawae</name>
    <dbReference type="NCBI Taxonomy" id="91492"/>
    <lineage>
        <taxon>Eukaryota</taxon>
        <taxon>Fungi</taxon>
        <taxon>Dikarya</taxon>
        <taxon>Ascomycota</taxon>
        <taxon>Pezizomycotina</taxon>
        <taxon>Eurotiomycetes</taxon>
        <taxon>Eurotiomycetidae</taxon>
        <taxon>Eurotiales</taxon>
        <taxon>Aspergillaceae</taxon>
        <taxon>Aspergillus</taxon>
        <taxon>Aspergillus subgen. Fumigati</taxon>
    </lineage>
</organism>
<evidence type="ECO:0000313" key="2">
    <source>
        <dbReference type="EMBL" id="GIC94617.1"/>
    </source>
</evidence>
<keyword evidence="1" id="KW-0732">Signal</keyword>